<sequence>MKVSTTLHQFRTTAMNTKIEVKFVMAQQAKVRGIGRFAEDWFRKTERRFTRFWEESELSQLNRFMGERCMISDAMLEVLQLAEHYRSETDGIFDLCMLEAIETCGYDRSFELIAAASMAADAGAKSSFAAMNVDAVLPHPPDCMDIDPRMKSVLLHAPLDLGGIVKGWSVLRLANYMKQKLAVTQGMINAGGDLAVWGAPESDPWLVAIEHPWQPEEDYGVLALRDGAAATSSKLGRRWNAADGNEQHHLLDPRTLQPSRSDVVQCTVTGPDAVACEVWAKTICILGAAEGTRLFKNKTEHYEALLFATDRRVHYCGSRSSFESSSKWRGVTIDHAHWLP</sequence>
<evidence type="ECO:0000256" key="6">
    <source>
        <dbReference type="ARBA" id="ARBA00022827"/>
    </source>
</evidence>
<evidence type="ECO:0000256" key="4">
    <source>
        <dbReference type="ARBA" id="ARBA00022679"/>
    </source>
</evidence>
<dbReference type="AlphaFoldDB" id="A0A3S9A1T9"/>
<gene>
    <name evidence="12" type="ORF">EJC50_08795</name>
</gene>
<reference evidence="13" key="1">
    <citation type="submission" date="2018-12" db="EMBL/GenBank/DDBJ databases">
        <title>Genome sequence of Peanibacillus sp.</title>
        <authorList>
            <person name="Subramani G."/>
            <person name="Srinivasan S."/>
            <person name="Kim M.K."/>
        </authorList>
    </citation>
    <scope>NUCLEOTIDE SEQUENCE [LARGE SCALE GENOMIC DNA]</scope>
    <source>
        <strain evidence="13">18JY67-1</strain>
    </source>
</reference>
<dbReference type="Gene3D" id="3.10.520.10">
    <property type="entry name" value="ApbE-like domains"/>
    <property type="match status" value="1"/>
</dbReference>
<evidence type="ECO:0000256" key="7">
    <source>
        <dbReference type="ARBA" id="ARBA00022842"/>
    </source>
</evidence>
<proteinExistence type="inferred from homology"/>
<dbReference type="PANTHER" id="PTHR30040:SF2">
    <property type="entry name" value="FAD:PROTEIN FMN TRANSFERASE"/>
    <property type="match status" value="1"/>
</dbReference>
<name>A0A3S9A1T9_9BACL</name>
<accession>A0A3S9A1T9</accession>
<evidence type="ECO:0000256" key="8">
    <source>
        <dbReference type="ARBA" id="ARBA00031306"/>
    </source>
</evidence>
<evidence type="ECO:0000256" key="9">
    <source>
        <dbReference type="ARBA" id="ARBA00048540"/>
    </source>
</evidence>
<keyword evidence="3 10" id="KW-0285">Flavoprotein</keyword>
<dbReference type="EMBL" id="CP034437">
    <property type="protein sequence ID" value="AZN39730.1"/>
    <property type="molecule type" value="Genomic_DNA"/>
</dbReference>
<dbReference type="OrthoDB" id="9778595at2"/>
<evidence type="ECO:0000313" key="12">
    <source>
        <dbReference type="EMBL" id="AZN39730.1"/>
    </source>
</evidence>
<keyword evidence="6 10" id="KW-0274">FAD</keyword>
<dbReference type="PANTHER" id="PTHR30040">
    <property type="entry name" value="THIAMINE BIOSYNTHESIS LIPOPROTEIN APBE"/>
    <property type="match status" value="1"/>
</dbReference>
<dbReference type="Proteomes" id="UP000272528">
    <property type="component" value="Chromosome"/>
</dbReference>
<dbReference type="RefSeq" id="WP_126014597.1">
    <property type="nucleotide sequence ID" value="NZ_CP034437.1"/>
</dbReference>
<organism evidence="12 13">
    <name type="scientific">Paenibacillus albus</name>
    <dbReference type="NCBI Taxonomy" id="2495582"/>
    <lineage>
        <taxon>Bacteria</taxon>
        <taxon>Bacillati</taxon>
        <taxon>Bacillota</taxon>
        <taxon>Bacilli</taxon>
        <taxon>Bacillales</taxon>
        <taxon>Paenibacillaceae</taxon>
        <taxon>Paenibacillus</taxon>
    </lineage>
</organism>
<dbReference type="GO" id="GO:0016740">
    <property type="term" value="F:transferase activity"/>
    <property type="evidence" value="ECO:0007669"/>
    <property type="project" value="UniProtKB-UniRule"/>
</dbReference>
<dbReference type="GO" id="GO:0046872">
    <property type="term" value="F:metal ion binding"/>
    <property type="evidence" value="ECO:0007669"/>
    <property type="project" value="UniProtKB-UniRule"/>
</dbReference>
<comment type="cofactor">
    <cofactor evidence="11">
        <name>Mg(2+)</name>
        <dbReference type="ChEBI" id="CHEBI:18420"/>
    </cofactor>
    <cofactor evidence="11">
        <name>Mn(2+)</name>
        <dbReference type="ChEBI" id="CHEBI:29035"/>
    </cofactor>
    <text evidence="11">Magnesium. Can also use manganese.</text>
</comment>
<dbReference type="KEGG" id="palb:EJC50_08795"/>
<keyword evidence="5 10" id="KW-0479">Metal-binding</keyword>
<evidence type="ECO:0000256" key="5">
    <source>
        <dbReference type="ARBA" id="ARBA00022723"/>
    </source>
</evidence>
<dbReference type="Pfam" id="PF02424">
    <property type="entry name" value="ApbE"/>
    <property type="match status" value="1"/>
</dbReference>
<dbReference type="InterPro" id="IPR024932">
    <property type="entry name" value="ApbE"/>
</dbReference>
<evidence type="ECO:0000313" key="13">
    <source>
        <dbReference type="Proteomes" id="UP000272528"/>
    </source>
</evidence>
<dbReference type="EC" id="2.7.1.180" evidence="1 10"/>
<keyword evidence="7 10" id="KW-0460">Magnesium</keyword>
<dbReference type="PIRSF" id="PIRSF006268">
    <property type="entry name" value="ApbE"/>
    <property type="match status" value="1"/>
</dbReference>
<evidence type="ECO:0000256" key="1">
    <source>
        <dbReference type="ARBA" id="ARBA00011955"/>
    </source>
</evidence>
<evidence type="ECO:0000256" key="10">
    <source>
        <dbReference type="PIRNR" id="PIRNR006268"/>
    </source>
</evidence>
<comment type="similarity">
    <text evidence="10">Belongs to the ApbE family.</text>
</comment>
<comment type="catalytic activity">
    <reaction evidence="9 10">
        <text>L-threonyl-[protein] + FAD = FMN-L-threonyl-[protein] + AMP + H(+)</text>
        <dbReference type="Rhea" id="RHEA:36847"/>
        <dbReference type="Rhea" id="RHEA-COMP:11060"/>
        <dbReference type="Rhea" id="RHEA-COMP:11061"/>
        <dbReference type="ChEBI" id="CHEBI:15378"/>
        <dbReference type="ChEBI" id="CHEBI:30013"/>
        <dbReference type="ChEBI" id="CHEBI:57692"/>
        <dbReference type="ChEBI" id="CHEBI:74257"/>
        <dbReference type="ChEBI" id="CHEBI:456215"/>
        <dbReference type="EC" id="2.7.1.180"/>
    </reaction>
</comment>
<evidence type="ECO:0000256" key="3">
    <source>
        <dbReference type="ARBA" id="ARBA00022630"/>
    </source>
</evidence>
<feature type="binding site" evidence="11">
    <location>
        <position position="163"/>
    </location>
    <ligand>
        <name>Mg(2+)</name>
        <dbReference type="ChEBI" id="CHEBI:18420"/>
    </ligand>
</feature>
<keyword evidence="4 10" id="KW-0808">Transferase</keyword>
<dbReference type="SUPFAM" id="SSF143631">
    <property type="entry name" value="ApbE-like"/>
    <property type="match status" value="1"/>
</dbReference>
<dbReference type="InterPro" id="IPR003374">
    <property type="entry name" value="ApbE-like_sf"/>
</dbReference>
<evidence type="ECO:0000256" key="11">
    <source>
        <dbReference type="PIRSR" id="PIRSR006268-2"/>
    </source>
</evidence>
<protein>
    <recommendedName>
        <fullName evidence="2 10">FAD:protein FMN transferase</fullName>
        <ecNumber evidence="1 10">2.7.1.180</ecNumber>
    </recommendedName>
    <alternativeName>
        <fullName evidence="8 10">Flavin transferase</fullName>
    </alternativeName>
</protein>
<evidence type="ECO:0000256" key="2">
    <source>
        <dbReference type="ARBA" id="ARBA00016337"/>
    </source>
</evidence>
<keyword evidence="13" id="KW-1185">Reference proteome</keyword>